<dbReference type="InterPro" id="IPR018490">
    <property type="entry name" value="cNMP-bd_dom_sf"/>
</dbReference>
<dbReference type="EMBL" id="JAQQXT010000007">
    <property type="protein sequence ID" value="MDC8772503.1"/>
    <property type="molecule type" value="Genomic_DNA"/>
</dbReference>
<accession>A0ABT5KF05</accession>
<evidence type="ECO:0000313" key="2">
    <source>
        <dbReference type="EMBL" id="MDC8772503.1"/>
    </source>
</evidence>
<dbReference type="InterPro" id="IPR000595">
    <property type="entry name" value="cNMP-bd_dom"/>
</dbReference>
<reference evidence="2 3" key="1">
    <citation type="submission" date="2022-10" db="EMBL/GenBank/DDBJ databases">
        <title>Paucibacter sp. hw1 Genome sequencing.</title>
        <authorList>
            <person name="Park S."/>
        </authorList>
    </citation>
    <scope>NUCLEOTIDE SEQUENCE [LARGE SCALE GENOMIC DNA]</scope>
    <source>
        <strain evidence="3">hw1</strain>
    </source>
</reference>
<dbReference type="Gene3D" id="2.60.120.10">
    <property type="entry name" value="Jelly Rolls"/>
    <property type="match status" value="1"/>
</dbReference>
<sequence length="195" mass="22115">MNSICPACGPELLSFLHQSPERLQRWQALPRRQLKRGECLLRAGEVAPALWLVESGLLRGHFLDADGRERIHALYPELQWLGLPGAAQPSPYTLEALERSQLVVLTPAELRDWQLLWPGIGELLWQALAVQVRRLTERQQQWLMLDASARYLGFLRDEPSLARRLKLKDVASYLGLTNVALSRIRRRLGAAQLGA</sequence>
<keyword evidence="3" id="KW-1185">Reference proteome</keyword>
<proteinExistence type="predicted"/>
<protein>
    <submittedName>
        <fullName evidence="2">Crp/Fnr family transcriptional regulator</fullName>
    </submittedName>
</protein>
<dbReference type="RefSeq" id="WP_273600693.1">
    <property type="nucleotide sequence ID" value="NZ_JAQQXT010000007.1"/>
</dbReference>
<feature type="domain" description="Cyclic nucleotide-binding" evidence="1">
    <location>
        <begin position="31"/>
        <end position="112"/>
    </location>
</feature>
<evidence type="ECO:0000313" key="3">
    <source>
        <dbReference type="Proteomes" id="UP001221189"/>
    </source>
</evidence>
<dbReference type="SUPFAM" id="SSF51206">
    <property type="entry name" value="cAMP-binding domain-like"/>
    <property type="match status" value="1"/>
</dbReference>
<dbReference type="Pfam" id="PF00027">
    <property type="entry name" value="cNMP_binding"/>
    <property type="match status" value="1"/>
</dbReference>
<gene>
    <name evidence="2" type="ORF">PRZ03_13050</name>
</gene>
<evidence type="ECO:0000259" key="1">
    <source>
        <dbReference type="Pfam" id="PF00027"/>
    </source>
</evidence>
<dbReference type="InterPro" id="IPR014710">
    <property type="entry name" value="RmlC-like_jellyroll"/>
</dbReference>
<organism evidence="2 3">
    <name type="scientific">Roseateles albus</name>
    <dbReference type="NCBI Taxonomy" id="2987525"/>
    <lineage>
        <taxon>Bacteria</taxon>
        <taxon>Pseudomonadati</taxon>
        <taxon>Pseudomonadota</taxon>
        <taxon>Betaproteobacteria</taxon>
        <taxon>Burkholderiales</taxon>
        <taxon>Sphaerotilaceae</taxon>
        <taxon>Roseateles</taxon>
    </lineage>
</organism>
<dbReference type="CDD" id="cd00038">
    <property type="entry name" value="CAP_ED"/>
    <property type="match status" value="1"/>
</dbReference>
<comment type="caution">
    <text evidence="2">The sequence shown here is derived from an EMBL/GenBank/DDBJ whole genome shotgun (WGS) entry which is preliminary data.</text>
</comment>
<dbReference type="Proteomes" id="UP001221189">
    <property type="component" value="Unassembled WGS sequence"/>
</dbReference>
<name>A0ABT5KF05_9BURK</name>